<comment type="subcellular location">
    <subcellularLocation>
        <location evidence="2 14">Cell membrane</location>
        <topology evidence="2 14">Peripheral membrane protein</topology>
    </subcellularLocation>
</comment>
<comment type="function">
    <text evidence="1 14">Produces ATP from ADP in the presence of a proton gradient across the membrane.</text>
</comment>
<keyword evidence="10 14" id="KW-0139">CF(1)</keyword>
<dbReference type="GO" id="GO:0046933">
    <property type="term" value="F:proton-transporting ATP synthase activity, rotational mechanism"/>
    <property type="evidence" value="ECO:0007669"/>
    <property type="project" value="UniProtKB-UniRule"/>
</dbReference>
<evidence type="ECO:0000256" key="5">
    <source>
        <dbReference type="ARBA" id="ARBA00022448"/>
    </source>
</evidence>
<dbReference type="GO" id="GO:0045259">
    <property type="term" value="C:proton-transporting ATP synthase complex"/>
    <property type="evidence" value="ECO:0007669"/>
    <property type="project" value="UniProtKB-KW"/>
</dbReference>
<evidence type="ECO:0000256" key="15">
    <source>
        <dbReference type="RuleBase" id="RU003656"/>
    </source>
</evidence>
<accession>A0AAV4LDB4</accession>
<dbReference type="Gene3D" id="1.20.5.440">
    <property type="entry name" value="ATP synthase delta/epsilon subunit, C-terminal domain"/>
    <property type="match status" value="1"/>
</dbReference>
<gene>
    <name evidence="14 18" type="primary">atpC</name>
    <name evidence="18" type="ORF">DNHGIG_12480</name>
</gene>
<dbReference type="NCBIfam" id="NF009977">
    <property type="entry name" value="PRK13442.1"/>
    <property type="match status" value="1"/>
</dbReference>
<evidence type="ECO:0000313" key="19">
    <source>
        <dbReference type="Proteomes" id="UP001057291"/>
    </source>
</evidence>
<evidence type="ECO:0000256" key="6">
    <source>
        <dbReference type="ARBA" id="ARBA00022475"/>
    </source>
</evidence>
<dbReference type="Pfam" id="PF02823">
    <property type="entry name" value="ATP-synt_DE_N"/>
    <property type="match status" value="1"/>
</dbReference>
<dbReference type="InterPro" id="IPR036771">
    <property type="entry name" value="ATPsynth_dsu/esu_N"/>
</dbReference>
<dbReference type="PANTHER" id="PTHR13822">
    <property type="entry name" value="ATP SYNTHASE DELTA/EPSILON CHAIN"/>
    <property type="match status" value="1"/>
</dbReference>
<dbReference type="GO" id="GO:0005524">
    <property type="term" value="F:ATP binding"/>
    <property type="evidence" value="ECO:0007669"/>
    <property type="project" value="UniProtKB-UniRule"/>
</dbReference>
<dbReference type="InterPro" id="IPR020546">
    <property type="entry name" value="ATP_synth_F1_dsu/esu_N"/>
</dbReference>
<evidence type="ECO:0000259" key="16">
    <source>
        <dbReference type="Pfam" id="PF00401"/>
    </source>
</evidence>
<sequence>MRNVPLEIVTPERKVYSGDVSMVIVRGGDGDVGIMAGHIPLVTTVKTSAVRIFTNDNRNESRVAVSGGFLEVKPDRITILAEAAELPEEIDVERAQRAKERAERRLSEAGREDIDYLRAELALQRALNRLQVAKKGPFDDKR</sequence>
<evidence type="ECO:0000256" key="3">
    <source>
        <dbReference type="ARBA" id="ARBA00005712"/>
    </source>
</evidence>
<evidence type="ECO:0000256" key="2">
    <source>
        <dbReference type="ARBA" id="ARBA00004202"/>
    </source>
</evidence>
<evidence type="ECO:0000256" key="8">
    <source>
        <dbReference type="ARBA" id="ARBA00023065"/>
    </source>
</evidence>
<dbReference type="HAMAP" id="MF_00530">
    <property type="entry name" value="ATP_synth_epsil_bac"/>
    <property type="match status" value="1"/>
</dbReference>
<dbReference type="Proteomes" id="UP001057291">
    <property type="component" value="Unassembled WGS sequence"/>
</dbReference>
<feature type="domain" description="ATP synthase epsilon subunit C-terminal" evidence="16">
    <location>
        <begin position="88"/>
        <end position="134"/>
    </location>
</feature>
<evidence type="ECO:0000256" key="14">
    <source>
        <dbReference type="HAMAP-Rule" id="MF_00530"/>
    </source>
</evidence>
<dbReference type="SUPFAM" id="SSF46604">
    <property type="entry name" value="Epsilon subunit of F1F0-ATP synthase C-terminal domain"/>
    <property type="match status" value="1"/>
</dbReference>
<keyword evidence="7 14" id="KW-0375">Hydrogen ion transport</keyword>
<keyword evidence="6 14" id="KW-1003">Cell membrane</keyword>
<evidence type="ECO:0000256" key="1">
    <source>
        <dbReference type="ARBA" id="ARBA00003543"/>
    </source>
</evidence>
<dbReference type="InterPro" id="IPR020547">
    <property type="entry name" value="ATP_synth_F1_esu_C"/>
</dbReference>
<comment type="similarity">
    <text evidence="3 14 15">Belongs to the ATPase epsilon chain family.</text>
</comment>
<organism evidence="18 19">
    <name type="scientific">Collibacillus ludicampi</name>
    <dbReference type="NCBI Taxonomy" id="2771369"/>
    <lineage>
        <taxon>Bacteria</taxon>
        <taxon>Bacillati</taxon>
        <taxon>Bacillota</taxon>
        <taxon>Bacilli</taxon>
        <taxon>Bacillales</taxon>
        <taxon>Alicyclobacillaceae</taxon>
        <taxon>Collibacillus</taxon>
    </lineage>
</organism>
<evidence type="ECO:0000256" key="12">
    <source>
        <dbReference type="ARBA" id="ARBA00030215"/>
    </source>
</evidence>
<keyword evidence="11 14" id="KW-0066">ATP synthesis</keyword>
<dbReference type="CDD" id="cd12152">
    <property type="entry name" value="F1-ATPase_delta"/>
    <property type="match status" value="1"/>
</dbReference>
<dbReference type="InterPro" id="IPR036794">
    <property type="entry name" value="ATP_F1_dsu/esu_C_sf"/>
</dbReference>
<evidence type="ECO:0000256" key="11">
    <source>
        <dbReference type="ARBA" id="ARBA00023310"/>
    </source>
</evidence>
<dbReference type="AlphaFoldDB" id="A0AAV4LDB4"/>
<evidence type="ECO:0000256" key="10">
    <source>
        <dbReference type="ARBA" id="ARBA00023196"/>
    </source>
</evidence>
<feature type="domain" description="ATP synthase F1 complex delta/epsilon subunit N-terminal" evidence="17">
    <location>
        <begin position="6"/>
        <end position="84"/>
    </location>
</feature>
<comment type="caution">
    <text evidence="18">The sequence shown here is derived from an EMBL/GenBank/DDBJ whole genome shotgun (WGS) entry which is preliminary data.</text>
</comment>
<protein>
    <recommendedName>
        <fullName evidence="4 14">ATP synthase epsilon chain</fullName>
    </recommendedName>
    <alternativeName>
        <fullName evidence="13 14">ATP synthase F1 sector epsilon subunit</fullName>
    </alternativeName>
    <alternativeName>
        <fullName evidence="12 14">F-ATPase epsilon subunit</fullName>
    </alternativeName>
</protein>
<reference evidence="18" key="1">
    <citation type="journal article" date="2023" name="Int. J. Syst. Evol. Microbiol.">
        <title>Collibacillus ludicampi gen. nov., sp. nov., a new soil bacterium of the family Alicyclobacillaceae.</title>
        <authorList>
            <person name="Jojima T."/>
            <person name="Ioku Y."/>
            <person name="Fukuta Y."/>
            <person name="Shirasaka N."/>
            <person name="Matsumura Y."/>
            <person name="Mori M."/>
        </authorList>
    </citation>
    <scope>NUCLEOTIDE SEQUENCE</scope>
    <source>
        <strain evidence="18">TP075</strain>
    </source>
</reference>
<keyword evidence="5 14" id="KW-0813">Transport</keyword>
<dbReference type="NCBIfam" id="TIGR01216">
    <property type="entry name" value="ATP_synt_epsi"/>
    <property type="match status" value="1"/>
</dbReference>
<dbReference type="Pfam" id="PF00401">
    <property type="entry name" value="ATP-synt_DE"/>
    <property type="match status" value="1"/>
</dbReference>
<comment type="subunit">
    <text evidence="14 15">F-type ATPases have 2 components, CF(1) - the catalytic core - and CF(0) - the membrane proton channel. CF(1) has five subunits: alpha(3), beta(3), gamma(1), delta(1), epsilon(1). CF(0) has three main subunits: a, b and c.</text>
</comment>
<dbReference type="RefSeq" id="WP_282198877.1">
    <property type="nucleotide sequence ID" value="NZ_BOQE01000001.1"/>
</dbReference>
<dbReference type="PANTHER" id="PTHR13822:SF10">
    <property type="entry name" value="ATP SYNTHASE EPSILON CHAIN, CHLOROPLASTIC"/>
    <property type="match status" value="1"/>
</dbReference>
<evidence type="ECO:0000256" key="4">
    <source>
        <dbReference type="ARBA" id="ARBA00014480"/>
    </source>
</evidence>
<proteinExistence type="inferred from homology"/>
<keyword evidence="8 14" id="KW-0406">Ion transport</keyword>
<evidence type="ECO:0000256" key="13">
    <source>
        <dbReference type="ARBA" id="ARBA00031795"/>
    </source>
</evidence>
<keyword evidence="9 14" id="KW-0472">Membrane</keyword>
<keyword evidence="19" id="KW-1185">Reference proteome</keyword>
<dbReference type="GO" id="GO:0005886">
    <property type="term" value="C:plasma membrane"/>
    <property type="evidence" value="ECO:0007669"/>
    <property type="project" value="UniProtKB-SubCell"/>
</dbReference>
<evidence type="ECO:0000256" key="9">
    <source>
        <dbReference type="ARBA" id="ARBA00023136"/>
    </source>
</evidence>
<dbReference type="SUPFAM" id="SSF51344">
    <property type="entry name" value="Epsilon subunit of F1F0-ATP synthase N-terminal domain"/>
    <property type="match status" value="1"/>
</dbReference>
<dbReference type="Gene3D" id="2.60.15.10">
    <property type="entry name" value="F0F1 ATP synthase delta/epsilon subunit, N-terminal"/>
    <property type="match status" value="1"/>
</dbReference>
<evidence type="ECO:0000259" key="17">
    <source>
        <dbReference type="Pfam" id="PF02823"/>
    </source>
</evidence>
<dbReference type="EMBL" id="BOQE01000001">
    <property type="protein sequence ID" value="GIM45699.1"/>
    <property type="molecule type" value="Genomic_DNA"/>
</dbReference>
<dbReference type="NCBIfam" id="NF001846">
    <property type="entry name" value="PRK00571.1-3"/>
    <property type="match status" value="1"/>
</dbReference>
<name>A0AAV4LDB4_9BACL</name>
<evidence type="ECO:0000256" key="7">
    <source>
        <dbReference type="ARBA" id="ARBA00022781"/>
    </source>
</evidence>
<evidence type="ECO:0000313" key="18">
    <source>
        <dbReference type="EMBL" id="GIM45699.1"/>
    </source>
</evidence>
<dbReference type="NCBIfam" id="NF009980">
    <property type="entry name" value="PRK13446.1"/>
    <property type="match status" value="1"/>
</dbReference>
<dbReference type="FunFam" id="2.60.15.10:FF:000001">
    <property type="entry name" value="ATP synthase epsilon chain"/>
    <property type="match status" value="1"/>
</dbReference>
<dbReference type="FunFam" id="1.20.5.440:FF:000001">
    <property type="entry name" value="ATP synthase epsilon chain"/>
    <property type="match status" value="1"/>
</dbReference>
<dbReference type="InterPro" id="IPR001469">
    <property type="entry name" value="ATP_synth_F1_dsu/esu"/>
</dbReference>